<reference evidence="1" key="1">
    <citation type="submission" date="2022-11" db="EMBL/GenBank/DDBJ databases">
        <title>beta-Carotene-producing bacterium, Jeongeuplla avenae sp. nov., alleviates the salt stress of Arabidopsis seedlings.</title>
        <authorList>
            <person name="Jiang L."/>
            <person name="Lee J."/>
        </authorList>
    </citation>
    <scope>NUCLEOTIDE SEQUENCE</scope>
    <source>
        <strain evidence="1">DY_R2A_6</strain>
    </source>
</reference>
<evidence type="ECO:0000313" key="2">
    <source>
        <dbReference type="Proteomes" id="UP001163223"/>
    </source>
</evidence>
<gene>
    <name evidence="1" type="ORF">OXU80_10530</name>
</gene>
<keyword evidence="2" id="KW-1185">Reference proteome</keyword>
<evidence type="ECO:0000313" key="1">
    <source>
        <dbReference type="EMBL" id="WAJ30605.1"/>
    </source>
</evidence>
<proteinExistence type="predicted"/>
<organism evidence="1 2">
    <name type="scientific">Antarcticirhabdus aurantiaca</name>
    <dbReference type="NCBI Taxonomy" id="2606717"/>
    <lineage>
        <taxon>Bacteria</taxon>
        <taxon>Pseudomonadati</taxon>
        <taxon>Pseudomonadota</taxon>
        <taxon>Alphaproteobacteria</taxon>
        <taxon>Hyphomicrobiales</taxon>
        <taxon>Aurantimonadaceae</taxon>
        <taxon>Antarcticirhabdus</taxon>
    </lineage>
</organism>
<dbReference type="Proteomes" id="UP001163223">
    <property type="component" value="Chromosome"/>
</dbReference>
<sequence length="55" mass="6108">MDNSEIRMTVRLPGDAAEFLEKEARCNFTSKNAQIVSAIRAAMRAKTAEPNEARP</sequence>
<name>A0ACD4NV45_9HYPH</name>
<accession>A0ACD4NV45</accession>
<protein>
    <submittedName>
        <fullName evidence="1">Uncharacterized protein</fullName>
    </submittedName>
</protein>
<dbReference type="EMBL" id="CP113520">
    <property type="protein sequence ID" value="WAJ30605.1"/>
    <property type="molecule type" value="Genomic_DNA"/>
</dbReference>